<accession>A0ACB8SN95</accession>
<sequence length="458" mass="49542">MAYDLRSPGLLELYSLVRHDMGFYRAFGMAGRFYPPSSSSVTTDTIYKALHSMISKHPPLGISVVGESTPSPRFVRLSHVDLDKVVLFVPLEKASDREAVLNDYVAKNLSSPFDELGKRPLWRLIVLLPPSTLSQTEHGVDIAIFFHHGIADGTSAGAFHRSLLASLNSASPSDPSGSIVTIPSLPFSPALESLLPMPISLKTLVKALFNDWFPRSAKRLWTGAPVTKPSTLQTQHAATVFPPETVAALLAACRKHQTTLTTLVEAIIARALFDALPKDGTADQLVCGVPIDLRRFIRNRKSSDPALDIGVFVASEQHRFTRAESQGDIWAVARRVKIALDAKLAAGNRNLDTGLLRYVSDLRKYFLSKIGKQRELSFEVSNAGAVDGGVGDPAGWKVARLTFVQSASVTGAAIEFTVCSVRGGDLCVAANWQKGVVEKTLVSGVMESISALVNEVIV</sequence>
<reference evidence="1" key="2">
    <citation type="journal article" date="2022" name="New Phytol.">
        <title>Evolutionary transition to the ectomycorrhizal habit in the genomes of a hyperdiverse lineage of mushroom-forming fungi.</title>
        <authorList>
            <person name="Looney B."/>
            <person name="Miyauchi S."/>
            <person name="Morin E."/>
            <person name="Drula E."/>
            <person name="Courty P.E."/>
            <person name="Kohler A."/>
            <person name="Kuo A."/>
            <person name="LaButti K."/>
            <person name="Pangilinan J."/>
            <person name="Lipzen A."/>
            <person name="Riley R."/>
            <person name="Andreopoulos W."/>
            <person name="He G."/>
            <person name="Johnson J."/>
            <person name="Nolan M."/>
            <person name="Tritt A."/>
            <person name="Barry K.W."/>
            <person name="Grigoriev I.V."/>
            <person name="Nagy L.G."/>
            <person name="Hibbett D."/>
            <person name="Henrissat B."/>
            <person name="Matheny P.B."/>
            <person name="Labbe J."/>
            <person name="Martin F.M."/>
        </authorList>
    </citation>
    <scope>NUCLEOTIDE SEQUENCE</scope>
    <source>
        <strain evidence="1">HHB10654</strain>
    </source>
</reference>
<gene>
    <name evidence="1" type="ORF">BV25DRAFT_1919729</name>
</gene>
<keyword evidence="2" id="KW-1185">Reference proteome</keyword>
<dbReference type="EMBL" id="MU277240">
    <property type="protein sequence ID" value="KAI0058029.1"/>
    <property type="molecule type" value="Genomic_DNA"/>
</dbReference>
<reference evidence="1" key="1">
    <citation type="submission" date="2021-03" db="EMBL/GenBank/DDBJ databases">
        <authorList>
            <consortium name="DOE Joint Genome Institute"/>
            <person name="Ahrendt S."/>
            <person name="Looney B.P."/>
            <person name="Miyauchi S."/>
            <person name="Morin E."/>
            <person name="Drula E."/>
            <person name="Courty P.E."/>
            <person name="Chicoki N."/>
            <person name="Fauchery L."/>
            <person name="Kohler A."/>
            <person name="Kuo A."/>
            <person name="Labutti K."/>
            <person name="Pangilinan J."/>
            <person name="Lipzen A."/>
            <person name="Riley R."/>
            <person name="Andreopoulos W."/>
            <person name="He G."/>
            <person name="Johnson J."/>
            <person name="Barry K.W."/>
            <person name="Grigoriev I.V."/>
            <person name="Nagy L."/>
            <person name="Hibbett D."/>
            <person name="Henrissat B."/>
            <person name="Matheny P.B."/>
            <person name="Labbe J."/>
            <person name="Martin F."/>
        </authorList>
    </citation>
    <scope>NUCLEOTIDE SEQUENCE</scope>
    <source>
        <strain evidence="1">HHB10654</strain>
    </source>
</reference>
<name>A0ACB8SN95_9AGAM</name>
<evidence type="ECO:0000313" key="2">
    <source>
        <dbReference type="Proteomes" id="UP000814140"/>
    </source>
</evidence>
<proteinExistence type="predicted"/>
<comment type="caution">
    <text evidence="1">The sequence shown here is derived from an EMBL/GenBank/DDBJ whole genome shotgun (WGS) entry which is preliminary data.</text>
</comment>
<organism evidence="1 2">
    <name type="scientific">Artomyces pyxidatus</name>
    <dbReference type="NCBI Taxonomy" id="48021"/>
    <lineage>
        <taxon>Eukaryota</taxon>
        <taxon>Fungi</taxon>
        <taxon>Dikarya</taxon>
        <taxon>Basidiomycota</taxon>
        <taxon>Agaricomycotina</taxon>
        <taxon>Agaricomycetes</taxon>
        <taxon>Russulales</taxon>
        <taxon>Auriscalpiaceae</taxon>
        <taxon>Artomyces</taxon>
    </lineage>
</organism>
<protein>
    <submittedName>
        <fullName evidence="1">Uncharacterized protein</fullName>
    </submittedName>
</protein>
<dbReference type="Proteomes" id="UP000814140">
    <property type="component" value="Unassembled WGS sequence"/>
</dbReference>
<evidence type="ECO:0000313" key="1">
    <source>
        <dbReference type="EMBL" id="KAI0058029.1"/>
    </source>
</evidence>